<reference evidence="2" key="1">
    <citation type="journal article" date="2023" name="Nat. Plants">
        <title>Single-cell RNA sequencing provides a high-resolution roadmap for understanding the multicellular compartmentation of specialized metabolism.</title>
        <authorList>
            <person name="Sun S."/>
            <person name="Shen X."/>
            <person name="Li Y."/>
            <person name="Li Y."/>
            <person name="Wang S."/>
            <person name="Li R."/>
            <person name="Zhang H."/>
            <person name="Shen G."/>
            <person name="Guo B."/>
            <person name="Wei J."/>
            <person name="Xu J."/>
            <person name="St-Pierre B."/>
            <person name="Chen S."/>
            <person name="Sun C."/>
        </authorList>
    </citation>
    <scope>NUCLEOTIDE SEQUENCE [LARGE SCALE GENOMIC DNA]</scope>
</reference>
<name>A0ACC0B4A3_CATRO</name>
<organism evidence="1 2">
    <name type="scientific">Catharanthus roseus</name>
    <name type="common">Madagascar periwinkle</name>
    <name type="synonym">Vinca rosea</name>
    <dbReference type="NCBI Taxonomy" id="4058"/>
    <lineage>
        <taxon>Eukaryota</taxon>
        <taxon>Viridiplantae</taxon>
        <taxon>Streptophyta</taxon>
        <taxon>Embryophyta</taxon>
        <taxon>Tracheophyta</taxon>
        <taxon>Spermatophyta</taxon>
        <taxon>Magnoliopsida</taxon>
        <taxon>eudicotyledons</taxon>
        <taxon>Gunneridae</taxon>
        <taxon>Pentapetalae</taxon>
        <taxon>asterids</taxon>
        <taxon>lamiids</taxon>
        <taxon>Gentianales</taxon>
        <taxon>Apocynaceae</taxon>
        <taxon>Rauvolfioideae</taxon>
        <taxon>Vinceae</taxon>
        <taxon>Catharanthinae</taxon>
        <taxon>Catharanthus</taxon>
    </lineage>
</organism>
<protein>
    <submittedName>
        <fullName evidence="1">Uncharacterized protein</fullName>
    </submittedName>
</protein>
<gene>
    <name evidence="1" type="ORF">M9H77_17323</name>
</gene>
<accession>A0ACC0B4A3</accession>
<comment type="caution">
    <text evidence="1">The sequence shown here is derived from an EMBL/GenBank/DDBJ whole genome shotgun (WGS) entry which is preliminary data.</text>
</comment>
<evidence type="ECO:0000313" key="2">
    <source>
        <dbReference type="Proteomes" id="UP001060085"/>
    </source>
</evidence>
<proteinExistence type="predicted"/>
<evidence type="ECO:0000313" key="1">
    <source>
        <dbReference type="EMBL" id="KAI5667470.1"/>
    </source>
</evidence>
<sequence length="145" mass="16324">MSIEEVPALVHPGPIVPDVFTMQHEHSSSLIWSGDHETCITDLQCRHFSRNLFQTYSKALRHMLPDMSVSLIHVWYISLLENFDAIGTYSWGSCGSFRGCMTDRESLCATSDLGLVAYSYIASTVRSACGTRPSWSTWCYVVHII</sequence>
<dbReference type="EMBL" id="CM044704">
    <property type="protein sequence ID" value="KAI5667470.1"/>
    <property type="molecule type" value="Genomic_DNA"/>
</dbReference>
<dbReference type="Proteomes" id="UP001060085">
    <property type="component" value="Linkage Group LG04"/>
</dbReference>
<keyword evidence="2" id="KW-1185">Reference proteome</keyword>